<evidence type="ECO:0000256" key="1">
    <source>
        <dbReference type="ARBA" id="ARBA00004477"/>
    </source>
</evidence>
<keyword evidence="5" id="KW-0256">Endoplasmic reticulum</keyword>
<evidence type="ECO:0000256" key="6">
    <source>
        <dbReference type="ARBA" id="ARBA00022989"/>
    </source>
</evidence>
<comment type="caution">
    <text evidence="13">The sequence shown here is derived from an EMBL/GenBank/DDBJ whole genome shotgun (WGS) entry which is preliminary data.</text>
</comment>
<dbReference type="EMBL" id="JAGSYN010000182">
    <property type="protein sequence ID" value="KAG7662234.1"/>
    <property type="molecule type" value="Genomic_DNA"/>
</dbReference>
<feature type="region of interest" description="Disordered" evidence="10">
    <location>
        <begin position="1"/>
        <end position="41"/>
    </location>
</feature>
<keyword evidence="8" id="KW-0325">Glycoprotein</keyword>
<evidence type="ECO:0000256" key="3">
    <source>
        <dbReference type="ARBA" id="ARBA00022679"/>
    </source>
</evidence>
<accession>A0A8J5Q6M6</accession>
<evidence type="ECO:0000256" key="7">
    <source>
        <dbReference type="ARBA" id="ARBA00023136"/>
    </source>
</evidence>
<evidence type="ECO:0000313" key="14">
    <source>
        <dbReference type="Proteomes" id="UP000694255"/>
    </source>
</evidence>
<comment type="similarity">
    <text evidence="2">Belongs to the sphingosine N-acyltransferase family.</text>
</comment>
<keyword evidence="6 11" id="KW-1133">Transmembrane helix</keyword>
<dbReference type="InterPro" id="IPR006634">
    <property type="entry name" value="TLC-dom"/>
</dbReference>
<feature type="compositionally biased region" description="Acidic residues" evidence="10">
    <location>
        <begin position="389"/>
        <end position="402"/>
    </location>
</feature>
<evidence type="ECO:0000256" key="10">
    <source>
        <dbReference type="SAM" id="MobiDB-lite"/>
    </source>
</evidence>
<gene>
    <name evidence="13" type="ORF">J8A68_004244</name>
</gene>
<dbReference type="GeneID" id="73471044"/>
<dbReference type="PANTHER" id="PTHR12560">
    <property type="entry name" value="LONGEVITY ASSURANCE FACTOR 1 LAG1"/>
    <property type="match status" value="1"/>
</dbReference>
<dbReference type="Proteomes" id="UP000694255">
    <property type="component" value="Unassembled WGS sequence"/>
</dbReference>
<feature type="transmembrane region" description="Helical" evidence="11">
    <location>
        <begin position="352"/>
        <end position="376"/>
    </location>
</feature>
<dbReference type="GO" id="GO:0050291">
    <property type="term" value="F:sphingosine N-acyltransferase activity"/>
    <property type="evidence" value="ECO:0007669"/>
    <property type="project" value="InterPro"/>
</dbReference>
<dbReference type="RefSeq" id="XP_049262467.1">
    <property type="nucleotide sequence ID" value="XM_049408182.1"/>
</dbReference>
<feature type="transmembrane region" description="Helical" evidence="11">
    <location>
        <begin position="177"/>
        <end position="199"/>
    </location>
</feature>
<evidence type="ECO:0000256" key="8">
    <source>
        <dbReference type="ARBA" id="ARBA00023180"/>
    </source>
</evidence>
<evidence type="ECO:0000256" key="11">
    <source>
        <dbReference type="SAM" id="Phobius"/>
    </source>
</evidence>
<dbReference type="SMART" id="SM00724">
    <property type="entry name" value="TLC"/>
    <property type="match status" value="1"/>
</dbReference>
<feature type="transmembrane region" description="Helical" evidence="11">
    <location>
        <begin position="80"/>
        <end position="99"/>
    </location>
</feature>
<dbReference type="PROSITE" id="PS50922">
    <property type="entry name" value="TLC"/>
    <property type="match status" value="1"/>
</dbReference>
<evidence type="ECO:0000256" key="2">
    <source>
        <dbReference type="ARBA" id="ARBA00009808"/>
    </source>
</evidence>
<protein>
    <submittedName>
        <fullName evidence="13">LAG1</fullName>
    </submittedName>
</protein>
<keyword evidence="4 9" id="KW-0812">Transmembrane</keyword>
<evidence type="ECO:0000256" key="9">
    <source>
        <dbReference type="PROSITE-ProRule" id="PRU00205"/>
    </source>
</evidence>
<feature type="region of interest" description="Disordered" evidence="10">
    <location>
        <begin position="387"/>
        <end position="409"/>
    </location>
</feature>
<feature type="transmembrane region" description="Helical" evidence="11">
    <location>
        <begin position="297"/>
        <end position="314"/>
    </location>
</feature>
<keyword evidence="3" id="KW-0808">Transferase</keyword>
<feature type="transmembrane region" description="Helical" evidence="11">
    <location>
        <begin position="133"/>
        <end position="156"/>
    </location>
</feature>
<evidence type="ECO:0000259" key="12">
    <source>
        <dbReference type="PROSITE" id="PS50922"/>
    </source>
</evidence>
<sequence length="409" mass="48232">MSSLTPKVSHDEGRHRSTSVGRIAVGDTASPGLSTLHTTRRQRRASDARIVELSRESRSDAAIIHKIIIAFTELTYRHTWIYPAISLCILVSIFLTSNVEGYIHQTLRSFIIPAYYNEETNEYGKGGDDFRFVAFYALFFTFLREFMMCVVLRPLANWLGIKREAKQKRFMEQTYAIFYYGLSGPFGLWIMSRLPLWYFETTPFYVNYPHKSHDFYFKIYYLGQAAFWVQQSIVLILQLEKPRKDFRELVLHHIITIALIWCSYRFHFTWMGLAIYITMDISDFFLATSKTLNYLDSPITGPFFVIFIGVWVYLRHYLNLRILWSILTEFKTVGEWELNWDTQQYKCWISQYITFFLIASLQCVNLYWLFLIFRILKRYVFGGVTADERSDDESEGDSESGNEDSKKNQ</sequence>
<dbReference type="OrthoDB" id="3053196at2759"/>
<keyword evidence="7 9" id="KW-0472">Membrane</keyword>
<evidence type="ECO:0000256" key="5">
    <source>
        <dbReference type="ARBA" id="ARBA00022824"/>
    </source>
</evidence>
<comment type="subcellular location">
    <subcellularLocation>
        <location evidence="1">Endoplasmic reticulum membrane</location>
        <topology evidence="1">Multi-pass membrane protein</topology>
    </subcellularLocation>
</comment>
<dbReference type="AlphaFoldDB" id="A0A8J5Q6M6"/>
<dbReference type="GO" id="GO:0005789">
    <property type="term" value="C:endoplasmic reticulum membrane"/>
    <property type="evidence" value="ECO:0007669"/>
    <property type="project" value="UniProtKB-SubCell"/>
</dbReference>
<evidence type="ECO:0000313" key="13">
    <source>
        <dbReference type="EMBL" id="KAG7662234.1"/>
    </source>
</evidence>
<proteinExistence type="inferred from homology"/>
<keyword evidence="14" id="KW-1185">Reference proteome</keyword>
<name>A0A8J5Q6M6_9ASCO</name>
<feature type="transmembrane region" description="Helical" evidence="11">
    <location>
        <begin position="249"/>
        <end position="277"/>
    </location>
</feature>
<dbReference type="InterPro" id="IPR016439">
    <property type="entry name" value="Lag1/Lac1-like"/>
</dbReference>
<dbReference type="Pfam" id="PF03798">
    <property type="entry name" value="TRAM_LAG1_CLN8"/>
    <property type="match status" value="1"/>
</dbReference>
<feature type="domain" description="TLC" evidence="12">
    <location>
        <begin position="165"/>
        <end position="381"/>
    </location>
</feature>
<dbReference type="PANTHER" id="PTHR12560:SF11">
    <property type="entry name" value="CERAMIDE SYNTHASE LAC1-RELATED"/>
    <property type="match status" value="1"/>
</dbReference>
<reference evidence="13 14" key="1">
    <citation type="journal article" date="2021" name="DNA Res.">
        <title>Genome analysis of Candida subhashii reveals its hybrid nature and dual mitochondrial genome conformations.</title>
        <authorList>
            <person name="Mixao V."/>
            <person name="Hegedusova E."/>
            <person name="Saus E."/>
            <person name="Pryszcz L.P."/>
            <person name="Cillingova A."/>
            <person name="Nosek J."/>
            <person name="Gabaldon T."/>
        </authorList>
    </citation>
    <scope>NUCLEOTIDE SEQUENCE [LARGE SCALE GENOMIC DNA]</scope>
    <source>
        <strain evidence="13 14">CBS 10753</strain>
    </source>
</reference>
<evidence type="ECO:0000256" key="4">
    <source>
        <dbReference type="ARBA" id="ARBA00022692"/>
    </source>
</evidence>
<organism evidence="13 14">
    <name type="scientific">[Candida] subhashii</name>
    <dbReference type="NCBI Taxonomy" id="561895"/>
    <lineage>
        <taxon>Eukaryota</taxon>
        <taxon>Fungi</taxon>
        <taxon>Dikarya</taxon>
        <taxon>Ascomycota</taxon>
        <taxon>Saccharomycotina</taxon>
        <taxon>Pichiomycetes</taxon>
        <taxon>Debaryomycetaceae</taxon>
        <taxon>Spathaspora</taxon>
    </lineage>
</organism>
<feature type="transmembrane region" description="Helical" evidence="11">
    <location>
        <begin position="219"/>
        <end position="237"/>
    </location>
</feature>
<dbReference type="GO" id="GO:0046513">
    <property type="term" value="P:ceramide biosynthetic process"/>
    <property type="evidence" value="ECO:0007669"/>
    <property type="project" value="InterPro"/>
</dbReference>